<organism evidence="1 2">
    <name type="scientific">Malus domestica</name>
    <name type="common">Apple</name>
    <name type="synonym">Pyrus malus</name>
    <dbReference type="NCBI Taxonomy" id="3750"/>
    <lineage>
        <taxon>Eukaryota</taxon>
        <taxon>Viridiplantae</taxon>
        <taxon>Streptophyta</taxon>
        <taxon>Embryophyta</taxon>
        <taxon>Tracheophyta</taxon>
        <taxon>Spermatophyta</taxon>
        <taxon>Magnoliopsida</taxon>
        <taxon>eudicotyledons</taxon>
        <taxon>Gunneridae</taxon>
        <taxon>Pentapetalae</taxon>
        <taxon>rosids</taxon>
        <taxon>fabids</taxon>
        <taxon>Rosales</taxon>
        <taxon>Rosaceae</taxon>
        <taxon>Amygdaloideae</taxon>
        <taxon>Maleae</taxon>
        <taxon>Malus</taxon>
    </lineage>
</organism>
<reference evidence="1 2" key="1">
    <citation type="submission" date="2018-10" db="EMBL/GenBank/DDBJ databases">
        <title>A high-quality apple genome assembly.</title>
        <authorList>
            <person name="Hu J."/>
        </authorList>
    </citation>
    <scope>NUCLEOTIDE SEQUENCE [LARGE SCALE GENOMIC DNA]</scope>
    <source>
        <strain evidence="2">cv. HFTH1</strain>
        <tissue evidence="1">Young leaf</tissue>
    </source>
</reference>
<accession>A0A498IBI5</accession>
<name>A0A498IBI5_MALDO</name>
<dbReference type="AlphaFoldDB" id="A0A498IBI5"/>
<keyword evidence="2" id="KW-1185">Reference proteome</keyword>
<sequence length="459" mass="52188">MLYLQCKKGKHMDNLFNVQRFLHLLTVSRNIREALLYEIERYKKKALVEQLGCLAIQLHCSDFKLETYNEENWSKEHNGANITVAMFLIVGTNVPIVLESSIPQYMAELARHMIMVSFAPTFLAITGKSYNNTKLAIKERIQELRADKIGVDLIPMSVVNSAETVTQLKNHLFTKSAKSIRVFAKVADVSEAVRQYAFNIVRSISIAEFLFDAFGQQWFSVKLIYAFCYLLILILGNVRMHYVDNLVEGSREPIKSMAAIESIALVLAYFTNKRIITLMLYDGGRIGYGREHCKMLLEKKGVVDVNDCCSCAIYLVDSEMINGKHLCITTNSQVSMEFLDKFVKWCKNIKIIDILEEGARNANVGIAYLNFHDSGIIVLLKFNMGLSFLNMHGMWSTASLGYHKVVNENQKIYNMVQILTDDLFIAQLKRSNRTGDNGWSISDATMHSVKSTIDAFKLM</sequence>
<comment type="caution">
    <text evidence="1">The sequence shown here is derived from an EMBL/GenBank/DDBJ whole genome shotgun (WGS) entry which is preliminary data.</text>
</comment>
<evidence type="ECO:0000313" key="2">
    <source>
        <dbReference type="Proteomes" id="UP000290289"/>
    </source>
</evidence>
<gene>
    <name evidence="1" type="ORF">DVH24_041466</name>
</gene>
<dbReference type="Proteomes" id="UP000290289">
    <property type="component" value="Chromosome 13"/>
</dbReference>
<protein>
    <submittedName>
        <fullName evidence="1">Uncharacterized protein</fullName>
    </submittedName>
</protein>
<dbReference type="STRING" id="3750.A0A498IBI5"/>
<dbReference type="EMBL" id="RDQH01000339">
    <property type="protein sequence ID" value="RXH80319.1"/>
    <property type="molecule type" value="Genomic_DNA"/>
</dbReference>
<proteinExistence type="predicted"/>
<evidence type="ECO:0000313" key="1">
    <source>
        <dbReference type="EMBL" id="RXH80319.1"/>
    </source>
</evidence>